<evidence type="ECO:0000256" key="2">
    <source>
        <dbReference type="ARBA" id="ARBA00023157"/>
    </source>
</evidence>
<accession>A0A0A0B011</accession>
<organism evidence="4 5">
    <name type="scientific">Charadrius vociferus</name>
    <name type="common">Killdeer</name>
    <name type="synonym">Aegialitis vocifera</name>
    <dbReference type="NCBI Taxonomy" id="50402"/>
    <lineage>
        <taxon>Eukaryota</taxon>
        <taxon>Metazoa</taxon>
        <taxon>Chordata</taxon>
        <taxon>Craniata</taxon>
        <taxon>Vertebrata</taxon>
        <taxon>Euteleostomi</taxon>
        <taxon>Archelosauria</taxon>
        <taxon>Archosauria</taxon>
        <taxon>Dinosauria</taxon>
        <taxon>Saurischia</taxon>
        <taxon>Theropoda</taxon>
        <taxon>Coelurosauria</taxon>
        <taxon>Aves</taxon>
        <taxon>Neognathae</taxon>
        <taxon>Neoaves</taxon>
        <taxon>Charadriiformes</taxon>
        <taxon>Charadriidae</taxon>
        <taxon>Charadrius</taxon>
    </lineage>
</organism>
<dbReference type="Gene3D" id="2.60.40.4100">
    <property type="entry name" value="Zona pellucida, ZP-C domain"/>
    <property type="match status" value="1"/>
</dbReference>
<dbReference type="Proteomes" id="UP000053858">
    <property type="component" value="Unassembled WGS sequence"/>
</dbReference>
<keyword evidence="1" id="KW-0732">Signal</keyword>
<feature type="non-terminal residue" evidence="4">
    <location>
        <position position="116"/>
    </location>
</feature>
<dbReference type="PANTHER" id="PTHR14002">
    <property type="entry name" value="ENDOGLIN/TGF-BETA RECEPTOR TYPE III"/>
    <property type="match status" value="1"/>
</dbReference>
<dbReference type="InterPro" id="IPR055355">
    <property type="entry name" value="ZP-C"/>
</dbReference>
<sequence>PYYVDLNQNLFLQASLHSSDPNLTLFVDTCVASPDPHDFNTLTYELIRSGCVKDHTYHSFNSPYKDVAQFTFNAFSFVNRYPSVYLQCELVVCRAMDYNSRCYQGCASRFKRDAGS</sequence>
<feature type="non-terminal residue" evidence="4">
    <location>
        <position position="1"/>
    </location>
</feature>
<dbReference type="STRING" id="50402.A0A0A0B011"/>
<evidence type="ECO:0000256" key="1">
    <source>
        <dbReference type="ARBA" id="ARBA00022729"/>
    </source>
</evidence>
<dbReference type="InterPro" id="IPR042235">
    <property type="entry name" value="ZP-C_dom"/>
</dbReference>
<proteinExistence type="predicted"/>
<protein>
    <submittedName>
        <fullName evidence="4">Deleted in malignant brain tumors 1 protein</fullName>
    </submittedName>
</protein>
<keyword evidence="2" id="KW-1015">Disulfide bond</keyword>
<dbReference type="AlphaFoldDB" id="A0A0A0B011"/>
<dbReference type="InterPro" id="IPR001507">
    <property type="entry name" value="ZP_dom"/>
</dbReference>
<dbReference type="Pfam" id="PF00100">
    <property type="entry name" value="Zona_pellucida"/>
    <property type="match status" value="1"/>
</dbReference>
<dbReference type="FunFam" id="2.60.40.4100:FF:000005">
    <property type="entry name" value="Deleted in malignant brain tumors 1"/>
    <property type="match status" value="1"/>
</dbReference>
<dbReference type="EMBL" id="KL873581">
    <property type="protein sequence ID" value="KGL99456.1"/>
    <property type="molecule type" value="Genomic_DNA"/>
</dbReference>
<gene>
    <name evidence="4" type="ORF">N301_09470</name>
</gene>
<dbReference type="PROSITE" id="PS51034">
    <property type="entry name" value="ZP_2"/>
    <property type="match status" value="1"/>
</dbReference>
<evidence type="ECO:0000259" key="3">
    <source>
        <dbReference type="PROSITE" id="PS51034"/>
    </source>
</evidence>
<feature type="domain" description="ZP" evidence="3">
    <location>
        <begin position="1"/>
        <end position="109"/>
    </location>
</feature>
<evidence type="ECO:0000313" key="5">
    <source>
        <dbReference type="Proteomes" id="UP000053858"/>
    </source>
</evidence>
<evidence type="ECO:0000313" key="4">
    <source>
        <dbReference type="EMBL" id="KGL99456.1"/>
    </source>
</evidence>
<dbReference type="PANTHER" id="PTHR14002:SF38">
    <property type="entry name" value="CUB AND ZONA PELLUCIDA-LIKE DOMAIN-CONTAINING PROTEIN 1"/>
    <property type="match status" value="1"/>
</dbReference>
<name>A0A0A0B011_CHAVO</name>
<keyword evidence="5" id="KW-1185">Reference proteome</keyword>
<reference evidence="5" key="1">
    <citation type="journal article" date="2014" name="Science">
        <title>Comparative genomics reveals insights into avian genome evolution and adaptation.</title>
        <authorList>
            <consortium name="Avian Genome Consortium"/>
            <person name="Zhang G."/>
            <person name="Li C."/>
            <person name="Li Q."/>
            <person name="Li B."/>
            <person name="Larkin D.M."/>
            <person name="Lee C."/>
            <person name="Storz J.F."/>
            <person name="Antunes A."/>
            <person name="Greenwold M.J."/>
            <person name="Meredith R.W."/>
            <person name="Odeen A."/>
            <person name="Cui J."/>
            <person name="Zhou Q."/>
            <person name="Xu L."/>
            <person name="Pan H."/>
            <person name="Wang Z."/>
            <person name="Jin L."/>
            <person name="Zhang P."/>
            <person name="Hu H."/>
            <person name="Yang W."/>
            <person name="Hu J."/>
            <person name="Xiao J."/>
            <person name="Yang Z."/>
            <person name="Liu Y."/>
            <person name="Xie Q."/>
            <person name="Yu H."/>
            <person name="Lian J."/>
            <person name="Wen P."/>
            <person name="Zhang F."/>
            <person name="Li H."/>
            <person name="Zeng Y."/>
            <person name="Xiong Z."/>
            <person name="Liu S."/>
            <person name="Zhou L."/>
            <person name="Huang Z."/>
            <person name="An N."/>
            <person name="Wang J."/>
            <person name="Zheng Q."/>
            <person name="Xiong Y."/>
            <person name="Wang G."/>
            <person name="Wang B."/>
            <person name="Wang J."/>
            <person name="Fan Y."/>
            <person name="da Fonseca R.R."/>
            <person name="Alfaro-Nunez A."/>
            <person name="Schubert M."/>
            <person name="Orlando L."/>
            <person name="Mourier T."/>
            <person name="Howard J.T."/>
            <person name="Ganapathy G."/>
            <person name="Pfenning A."/>
            <person name="Whitney O."/>
            <person name="Rivas M.V."/>
            <person name="Hara E."/>
            <person name="Smith J."/>
            <person name="Farre M."/>
            <person name="Narayan J."/>
            <person name="Slavov G."/>
            <person name="Romanov M.N."/>
            <person name="Borges R."/>
            <person name="Machado J.P."/>
            <person name="Khan I."/>
            <person name="Springer M.S."/>
            <person name="Gatesy J."/>
            <person name="Hoffmann F.G."/>
            <person name="Opazo J.C."/>
            <person name="Hastad O."/>
            <person name="Sawyer R.H."/>
            <person name="Kim H."/>
            <person name="Kim K.W."/>
            <person name="Kim H.J."/>
            <person name="Cho S."/>
            <person name="Li N."/>
            <person name="Huang Y."/>
            <person name="Bruford M.W."/>
            <person name="Zhan X."/>
            <person name="Dixon A."/>
            <person name="Bertelsen M.F."/>
            <person name="Derryberry E."/>
            <person name="Warren W."/>
            <person name="Wilson R.K."/>
            <person name="Li S."/>
            <person name="Ray D.A."/>
            <person name="Green R.E."/>
            <person name="O'Brien S.J."/>
            <person name="Griffin D."/>
            <person name="Johnson W.E."/>
            <person name="Haussler D."/>
            <person name="Ryder O.A."/>
            <person name="Willerslev E."/>
            <person name="Graves G.R."/>
            <person name="Alstrom P."/>
            <person name="Fjeldsa J."/>
            <person name="Mindell D.P."/>
            <person name="Edwards S.V."/>
            <person name="Braun E.L."/>
            <person name="Rahbek C."/>
            <person name="Burt D.W."/>
            <person name="Houde P."/>
            <person name="Zhang Y."/>
            <person name="Yang H."/>
            <person name="Wang J."/>
            <person name="Jarvis E.D."/>
            <person name="Gilbert M.T."/>
            <person name="Wang J."/>
        </authorList>
    </citation>
    <scope>NUCLEOTIDE SEQUENCE [LARGE SCALE GENOMIC DNA]</scope>
</reference>